<dbReference type="KEGG" id="aqt:FN924_15225"/>
<dbReference type="PROSITE" id="PS51760">
    <property type="entry name" value="GH10_2"/>
    <property type="match status" value="1"/>
</dbReference>
<keyword evidence="13" id="KW-1185">Reference proteome</keyword>
<evidence type="ECO:0000256" key="5">
    <source>
        <dbReference type="ARBA" id="ARBA00023277"/>
    </source>
</evidence>
<evidence type="ECO:0000313" key="13">
    <source>
        <dbReference type="Proteomes" id="UP000315215"/>
    </source>
</evidence>
<evidence type="ECO:0000313" key="12">
    <source>
        <dbReference type="EMBL" id="QDP41415.1"/>
    </source>
</evidence>
<dbReference type="PROSITE" id="PS00591">
    <property type="entry name" value="GH10_1"/>
    <property type="match status" value="1"/>
</dbReference>
<feature type="chain" id="PRO_5022236870" description="Beta-xylanase" evidence="10">
    <location>
        <begin position="30"/>
        <end position="389"/>
    </location>
</feature>
<dbReference type="GO" id="GO:0031176">
    <property type="term" value="F:endo-1,4-beta-xylanase activity"/>
    <property type="evidence" value="ECO:0007669"/>
    <property type="project" value="UniProtKB-EC"/>
</dbReference>
<dbReference type="Pfam" id="PF00331">
    <property type="entry name" value="Glyco_hydro_10"/>
    <property type="match status" value="1"/>
</dbReference>
<evidence type="ECO:0000256" key="6">
    <source>
        <dbReference type="ARBA" id="ARBA00023295"/>
    </source>
</evidence>
<comment type="catalytic activity">
    <reaction evidence="1 9">
        <text>Endohydrolysis of (1-&gt;4)-beta-D-xylosidic linkages in xylans.</text>
        <dbReference type="EC" id="3.2.1.8"/>
    </reaction>
</comment>
<reference evidence="12 13" key="1">
    <citation type="submission" date="2019-07" db="EMBL/GenBank/DDBJ databases">
        <authorList>
            <person name="Li J."/>
        </authorList>
    </citation>
    <scope>NUCLEOTIDE SEQUENCE [LARGE SCALE GENOMIC DNA]</scope>
    <source>
        <strain evidence="12 13">TKL69</strain>
    </source>
</reference>
<dbReference type="PRINTS" id="PR00134">
    <property type="entry name" value="GLHYDRLASE10"/>
</dbReference>
<evidence type="ECO:0000256" key="4">
    <source>
        <dbReference type="ARBA" id="ARBA00022801"/>
    </source>
</evidence>
<accession>A0A516KJ40</accession>
<dbReference type="UniPathway" id="UPA00114"/>
<dbReference type="EMBL" id="CP041666">
    <property type="protein sequence ID" value="QDP41415.1"/>
    <property type="molecule type" value="Genomic_DNA"/>
</dbReference>
<keyword evidence="5 9" id="KW-0119">Carbohydrate metabolism</keyword>
<comment type="similarity">
    <text evidence="9">Belongs to the glycosyl hydrolase 10 (cellulase F) family.</text>
</comment>
<proteinExistence type="inferred from homology"/>
<protein>
    <recommendedName>
        <fullName evidence="9">Beta-xylanase</fullName>
        <ecNumber evidence="9">3.2.1.8</ecNumber>
    </recommendedName>
</protein>
<dbReference type="AlphaFoldDB" id="A0A516KJ40"/>
<dbReference type="PANTHER" id="PTHR31490:SF90">
    <property type="entry name" value="ENDO-1,4-BETA-XYLANASE A"/>
    <property type="match status" value="1"/>
</dbReference>
<evidence type="ECO:0000256" key="8">
    <source>
        <dbReference type="PROSITE-ProRule" id="PRU10061"/>
    </source>
</evidence>
<dbReference type="OrthoDB" id="9809277at2"/>
<dbReference type="InterPro" id="IPR001000">
    <property type="entry name" value="GH10_dom"/>
</dbReference>
<dbReference type="GO" id="GO:0045493">
    <property type="term" value="P:xylan catabolic process"/>
    <property type="evidence" value="ECO:0007669"/>
    <property type="project" value="UniProtKB-UniPathway"/>
</dbReference>
<dbReference type="Gene3D" id="3.20.20.80">
    <property type="entry name" value="Glycosidases"/>
    <property type="match status" value="1"/>
</dbReference>
<sequence length="389" mass="45154">MVKGKLKKTLVAGIALSLLMPFGMNQVSAHERPISALKVPSIHHFYEDSFPVGVAVEPEQLEGIEGRIVDKHYNSIVAENVMKPISLQPEEGKFNWGPADKIVEFAEKNHMDLRFHTLVWHNQVPDWFFKDKDGNEMVDETDPKQREKNKKLLLKRLETHIKKVVKRYRDEVDAWDVVNEVIDPYASNDRGLRESKWYQITGTDYIKVAFETTRKYAGEDAKLYINDYNTNESPKREYLYDLVKEMLDQGVPIDGVGHQTHINVAWPSVESIRESIELFSSLGLDNQITELDMSVYPYPPSGEYKSYEEIPQEILDLQGQRYQEIFDLFEEMDDQISNVTLWGVADDKTWLDDRFNDQEVPGKDAPMPFDPNYNVKPAYWGIVDLLWLF</sequence>
<dbReference type="InterPro" id="IPR017853">
    <property type="entry name" value="GH"/>
</dbReference>
<dbReference type="InterPro" id="IPR031158">
    <property type="entry name" value="GH10_AS"/>
</dbReference>
<keyword evidence="6 9" id="KW-0326">Glycosidase</keyword>
<gene>
    <name evidence="12" type="ORF">FN924_15225</name>
</gene>
<dbReference type="SMART" id="SM00633">
    <property type="entry name" value="Glyco_10"/>
    <property type="match status" value="1"/>
</dbReference>
<dbReference type="EC" id="3.2.1.8" evidence="9"/>
<evidence type="ECO:0000256" key="10">
    <source>
        <dbReference type="SAM" id="SignalP"/>
    </source>
</evidence>
<keyword evidence="4 9" id="KW-0378">Hydrolase</keyword>
<feature type="active site" description="Nucleophile" evidence="8">
    <location>
        <position position="290"/>
    </location>
</feature>
<organism evidence="12 13">
    <name type="scientific">Radiobacillus deserti</name>
    <dbReference type="NCBI Taxonomy" id="2594883"/>
    <lineage>
        <taxon>Bacteria</taxon>
        <taxon>Bacillati</taxon>
        <taxon>Bacillota</taxon>
        <taxon>Bacilli</taxon>
        <taxon>Bacillales</taxon>
        <taxon>Bacillaceae</taxon>
        <taxon>Radiobacillus</taxon>
    </lineage>
</organism>
<name>A0A516KJ40_9BACI</name>
<evidence type="ECO:0000256" key="1">
    <source>
        <dbReference type="ARBA" id="ARBA00000681"/>
    </source>
</evidence>
<evidence type="ECO:0000256" key="7">
    <source>
        <dbReference type="ARBA" id="ARBA00023326"/>
    </source>
</evidence>
<evidence type="ECO:0000256" key="3">
    <source>
        <dbReference type="ARBA" id="ARBA00022651"/>
    </source>
</evidence>
<dbReference type="PANTHER" id="PTHR31490">
    <property type="entry name" value="GLYCOSYL HYDROLASE"/>
    <property type="match status" value="1"/>
</dbReference>
<feature type="domain" description="GH10" evidence="11">
    <location>
        <begin position="36"/>
        <end position="385"/>
    </location>
</feature>
<keyword evidence="10" id="KW-0732">Signal</keyword>
<evidence type="ECO:0000259" key="11">
    <source>
        <dbReference type="PROSITE" id="PS51760"/>
    </source>
</evidence>
<evidence type="ECO:0000256" key="9">
    <source>
        <dbReference type="RuleBase" id="RU361174"/>
    </source>
</evidence>
<dbReference type="Proteomes" id="UP000315215">
    <property type="component" value="Chromosome"/>
</dbReference>
<keyword evidence="7 9" id="KW-0624">Polysaccharide degradation</keyword>
<evidence type="ECO:0000256" key="2">
    <source>
        <dbReference type="ARBA" id="ARBA00004851"/>
    </source>
</evidence>
<feature type="signal peptide" evidence="10">
    <location>
        <begin position="1"/>
        <end position="29"/>
    </location>
</feature>
<dbReference type="InterPro" id="IPR044846">
    <property type="entry name" value="GH10"/>
</dbReference>
<keyword evidence="3 12" id="KW-0858">Xylan degradation</keyword>
<comment type="pathway">
    <text evidence="2">Glycan degradation; xylan degradation.</text>
</comment>
<dbReference type="RefSeq" id="WP_143895937.1">
    <property type="nucleotide sequence ID" value="NZ_CP041666.1"/>
</dbReference>
<dbReference type="SUPFAM" id="SSF51445">
    <property type="entry name" value="(Trans)glycosidases"/>
    <property type="match status" value="1"/>
</dbReference>